<dbReference type="GO" id="GO:0005886">
    <property type="term" value="C:plasma membrane"/>
    <property type="evidence" value="ECO:0007669"/>
    <property type="project" value="Ensembl"/>
</dbReference>
<dbReference type="GO" id="GO:0017128">
    <property type="term" value="F:phospholipid scramblase activity"/>
    <property type="evidence" value="ECO:0007669"/>
    <property type="project" value="Ensembl"/>
</dbReference>
<evidence type="ECO:0000256" key="1">
    <source>
        <dbReference type="ARBA" id="ARBA00004141"/>
    </source>
</evidence>
<sequence length="687" mass="78754">VEGTGQWLCTKGGASKVERRSPSSLPPQMIEDREKVFFGIRADGRIFDLYHTLLMEPEGPAARVQPTRPTSVPDLVKSGVFETRFALHKVRGGPAWRGQDCAPRDYFGEKVALYFAWLGWYTYMLVPAALVGLIVFLSGFSLFNASQISKEICEAHDVLLCPRGDHSRRYQQLSDTCTFAKLTHLFDNEGTVVFAIFMALWATVFLEIWKRQRARVVLHWDLYGWDEDQEEMALEFINCPDYELQPHQHSYLRSLVILVLSLFMICLMIGMAHLLVVYRVLAAALFNSALLFQEEQVTTAVVVTGALVHYVVILIMTKVINKYVALKLCDFEQPRTFSEREGKFTIKFFTLQFFAHFSSLVYVAFILGRINGHPGKSVRLAGLWKLEECHLSGCMMDLFLQMAIIMGLKQTLSNCVEYLSPWLAHKWRLTRFRLGRASGEPELRGLRRNYLLNPVGTFSLFDEFMEMMIQYGFTTIFVAAFPLAPLLALFSNLVEIRLDAIKMVRLQRRLVPRKAKDIGTWLQVLETIGVLAVIANGMVIAFTSEFIPRVVYKYHYGPCRTGAQPAVDCLTGYVNHSLSVFYTKDFQDPIQTEGSENVTQCRYRDYRNAQDYSLSEQFWVLLAIRLVFLILFEHVALCIKLIAAWFVPDVPQSVKNKVLEEKYQMLREKMRCGMTDIPPQEERPGTR</sequence>
<evidence type="ECO:0000256" key="2">
    <source>
        <dbReference type="ARBA" id="ARBA00009671"/>
    </source>
</evidence>
<comment type="subcellular location">
    <subcellularLocation>
        <location evidence="1 6">Membrane</location>
        <topology evidence="1 6">Multi-pass membrane protein</topology>
    </subcellularLocation>
</comment>
<reference evidence="8" key="1">
    <citation type="submission" date="2025-08" db="UniProtKB">
        <authorList>
            <consortium name="Ensembl"/>
        </authorList>
    </citation>
    <scope>IDENTIFICATION</scope>
</reference>
<protein>
    <recommendedName>
        <fullName evidence="6">Anoctamin</fullName>
    </recommendedName>
</protein>
<dbReference type="Ensembl" id="ENSNVIT00000008042.1">
    <property type="protein sequence ID" value="ENSNVIP00000006864.1"/>
    <property type="gene ID" value="ENSNVIG00000005416.1"/>
</dbReference>
<dbReference type="GeneTree" id="ENSGT00940000158300"/>
<dbReference type="GO" id="GO:0007608">
    <property type="term" value="P:sensory perception of smell"/>
    <property type="evidence" value="ECO:0007669"/>
    <property type="project" value="Ensembl"/>
</dbReference>
<feature type="transmembrane region" description="Helical" evidence="6">
    <location>
        <begin position="297"/>
        <end position="317"/>
    </location>
</feature>
<dbReference type="GO" id="GO:0005783">
    <property type="term" value="C:endoplasmic reticulum"/>
    <property type="evidence" value="ECO:0007669"/>
    <property type="project" value="Ensembl"/>
</dbReference>
<dbReference type="PANTHER" id="PTHR12308:SF37">
    <property type="entry name" value="ANOCTAMIN-9"/>
    <property type="match status" value="1"/>
</dbReference>
<dbReference type="InterPro" id="IPR049452">
    <property type="entry name" value="Anoctamin_TM"/>
</dbReference>
<evidence type="ECO:0000259" key="7">
    <source>
        <dbReference type="Pfam" id="PF04547"/>
    </source>
</evidence>
<keyword evidence="4 6" id="KW-1133">Transmembrane helix</keyword>
<comment type="caution">
    <text evidence="6">Lacks conserved residue(s) required for the propagation of feature annotation.</text>
</comment>
<feature type="transmembrane region" description="Helical" evidence="6">
    <location>
        <begin position="255"/>
        <end position="277"/>
    </location>
</feature>
<feature type="domain" description="Anoctamin transmembrane" evidence="7">
    <location>
        <begin position="104"/>
        <end position="660"/>
    </location>
</feature>
<dbReference type="GO" id="GO:0061590">
    <property type="term" value="P:calcium activated phosphatidylcholine scrambling"/>
    <property type="evidence" value="ECO:0007669"/>
    <property type="project" value="Ensembl"/>
</dbReference>
<evidence type="ECO:0000256" key="3">
    <source>
        <dbReference type="ARBA" id="ARBA00022692"/>
    </source>
</evidence>
<dbReference type="GO" id="GO:0005262">
    <property type="term" value="F:calcium channel activity"/>
    <property type="evidence" value="ECO:0007669"/>
    <property type="project" value="Ensembl"/>
</dbReference>
<reference evidence="8" key="2">
    <citation type="submission" date="2025-09" db="UniProtKB">
        <authorList>
            <consortium name="Ensembl"/>
        </authorList>
    </citation>
    <scope>IDENTIFICATION</scope>
</reference>
<organism evidence="8 9">
    <name type="scientific">Neovison vison</name>
    <name type="common">American mink</name>
    <name type="synonym">Mustela vison</name>
    <dbReference type="NCBI Taxonomy" id="452646"/>
    <lineage>
        <taxon>Eukaryota</taxon>
        <taxon>Metazoa</taxon>
        <taxon>Chordata</taxon>
        <taxon>Craniata</taxon>
        <taxon>Vertebrata</taxon>
        <taxon>Euteleostomi</taxon>
        <taxon>Mammalia</taxon>
        <taxon>Eutheria</taxon>
        <taxon>Laurasiatheria</taxon>
        <taxon>Carnivora</taxon>
        <taxon>Caniformia</taxon>
        <taxon>Musteloidea</taxon>
        <taxon>Mustelidae</taxon>
        <taxon>Mustelinae</taxon>
        <taxon>Neogale</taxon>
    </lineage>
</organism>
<dbReference type="Pfam" id="PF04547">
    <property type="entry name" value="Anoctamin"/>
    <property type="match status" value="1"/>
</dbReference>
<evidence type="ECO:0000313" key="9">
    <source>
        <dbReference type="Proteomes" id="UP000694425"/>
    </source>
</evidence>
<proteinExistence type="inferred from homology"/>
<dbReference type="GO" id="GO:0019869">
    <property type="term" value="F:chloride channel inhibitor activity"/>
    <property type="evidence" value="ECO:0007669"/>
    <property type="project" value="Ensembl"/>
</dbReference>
<dbReference type="AlphaFoldDB" id="A0A8C7AG89"/>
<dbReference type="GO" id="GO:0061589">
    <property type="term" value="P:calcium activated phosphatidylserine scrambling"/>
    <property type="evidence" value="ECO:0007669"/>
    <property type="project" value="Ensembl"/>
</dbReference>
<feature type="transmembrane region" description="Helical" evidence="6">
    <location>
        <begin position="348"/>
        <end position="370"/>
    </location>
</feature>
<feature type="transmembrane region" description="Helical" evidence="6">
    <location>
        <begin position="468"/>
        <end position="498"/>
    </location>
</feature>
<name>A0A8C7AG89_NEOVI</name>
<dbReference type="GO" id="GO:0051649">
    <property type="term" value="P:establishment of localization in cell"/>
    <property type="evidence" value="ECO:0007669"/>
    <property type="project" value="Ensembl"/>
</dbReference>
<feature type="transmembrane region" description="Helical" evidence="6">
    <location>
        <begin position="114"/>
        <end position="137"/>
    </location>
</feature>
<feature type="transmembrane region" description="Helical" evidence="6">
    <location>
        <begin position="518"/>
        <end position="542"/>
    </location>
</feature>
<accession>A0A8C7AG89</accession>
<evidence type="ECO:0000256" key="4">
    <source>
        <dbReference type="ARBA" id="ARBA00022989"/>
    </source>
</evidence>
<evidence type="ECO:0000256" key="5">
    <source>
        <dbReference type="ARBA" id="ARBA00023136"/>
    </source>
</evidence>
<keyword evidence="3 6" id="KW-0812">Transmembrane</keyword>
<evidence type="ECO:0000256" key="6">
    <source>
        <dbReference type="RuleBase" id="RU280814"/>
    </source>
</evidence>
<dbReference type="GO" id="GO:0061591">
    <property type="term" value="P:calcium activated galactosylceramide scrambling"/>
    <property type="evidence" value="ECO:0007669"/>
    <property type="project" value="Ensembl"/>
</dbReference>
<dbReference type="GO" id="GO:0005229">
    <property type="term" value="F:intracellularly calcium-gated chloride channel activity"/>
    <property type="evidence" value="ECO:0007669"/>
    <property type="project" value="Ensembl"/>
</dbReference>
<evidence type="ECO:0000313" key="8">
    <source>
        <dbReference type="Ensembl" id="ENSNVIP00000006864.1"/>
    </source>
</evidence>
<keyword evidence="5 6" id="KW-0472">Membrane</keyword>
<dbReference type="PANTHER" id="PTHR12308">
    <property type="entry name" value="ANOCTAMIN"/>
    <property type="match status" value="1"/>
</dbReference>
<keyword evidence="9" id="KW-1185">Reference proteome</keyword>
<dbReference type="InterPro" id="IPR007632">
    <property type="entry name" value="Anoctamin"/>
</dbReference>
<comment type="similarity">
    <text evidence="2 6">Belongs to the anoctamin family.</text>
</comment>
<feature type="transmembrane region" description="Helical" evidence="6">
    <location>
        <begin position="191"/>
        <end position="209"/>
    </location>
</feature>
<dbReference type="Proteomes" id="UP000694425">
    <property type="component" value="Unplaced"/>
</dbReference>